<feature type="region of interest" description="Disordered" evidence="1">
    <location>
        <begin position="31"/>
        <end position="51"/>
    </location>
</feature>
<organism evidence="4 5">
    <name type="scientific">Canavalia gladiata</name>
    <name type="common">Sword bean</name>
    <name type="synonym">Dolichos gladiatus</name>
    <dbReference type="NCBI Taxonomy" id="3824"/>
    <lineage>
        <taxon>Eukaryota</taxon>
        <taxon>Viridiplantae</taxon>
        <taxon>Streptophyta</taxon>
        <taxon>Embryophyta</taxon>
        <taxon>Tracheophyta</taxon>
        <taxon>Spermatophyta</taxon>
        <taxon>Magnoliopsida</taxon>
        <taxon>eudicotyledons</taxon>
        <taxon>Gunneridae</taxon>
        <taxon>Pentapetalae</taxon>
        <taxon>rosids</taxon>
        <taxon>fabids</taxon>
        <taxon>Fabales</taxon>
        <taxon>Fabaceae</taxon>
        <taxon>Papilionoideae</taxon>
        <taxon>50 kb inversion clade</taxon>
        <taxon>NPAAA clade</taxon>
        <taxon>indigoferoid/millettioid clade</taxon>
        <taxon>Phaseoleae</taxon>
        <taxon>Canavalia</taxon>
    </lineage>
</organism>
<proteinExistence type="predicted"/>
<evidence type="ECO:0000259" key="3">
    <source>
        <dbReference type="SMART" id="SM00835"/>
    </source>
</evidence>
<evidence type="ECO:0000313" key="5">
    <source>
        <dbReference type="Proteomes" id="UP001367508"/>
    </source>
</evidence>
<feature type="region of interest" description="Disordered" evidence="1">
    <location>
        <begin position="76"/>
        <end position="112"/>
    </location>
</feature>
<dbReference type="SUPFAM" id="SSF51182">
    <property type="entry name" value="RmlC-like cupins"/>
    <property type="match status" value="1"/>
</dbReference>
<dbReference type="Pfam" id="PF00190">
    <property type="entry name" value="Cupin_1"/>
    <property type="match status" value="1"/>
</dbReference>
<dbReference type="PANTHER" id="PTHR31189">
    <property type="entry name" value="OS03G0336100 PROTEIN-RELATED"/>
    <property type="match status" value="1"/>
</dbReference>
<dbReference type="AlphaFoldDB" id="A0AAN9M133"/>
<evidence type="ECO:0000256" key="2">
    <source>
        <dbReference type="SAM" id="SignalP"/>
    </source>
</evidence>
<feature type="domain" description="Cupin type-1" evidence="3">
    <location>
        <begin position="126"/>
        <end position="272"/>
    </location>
</feature>
<dbReference type="SMART" id="SM00835">
    <property type="entry name" value="Cupin_1"/>
    <property type="match status" value="2"/>
</dbReference>
<name>A0AAN9M133_CANGL</name>
<protein>
    <recommendedName>
        <fullName evidence="3">Cupin type-1 domain-containing protein</fullName>
    </recommendedName>
</protein>
<comment type="caution">
    <text evidence="4">The sequence shown here is derived from an EMBL/GenBank/DDBJ whole genome shotgun (WGS) entry which is preliminary data.</text>
</comment>
<evidence type="ECO:0000313" key="4">
    <source>
        <dbReference type="EMBL" id="KAK7345837.1"/>
    </source>
</evidence>
<feature type="compositionally biased region" description="Acidic residues" evidence="1">
    <location>
        <begin position="31"/>
        <end position="42"/>
    </location>
</feature>
<dbReference type="CDD" id="cd02245">
    <property type="entry name" value="cupin_7S_vicilin-like_C"/>
    <property type="match status" value="1"/>
</dbReference>
<dbReference type="PANTHER" id="PTHR31189:SF13">
    <property type="entry name" value="CUPINCIN"/>
    <property type="match status" value="1"/>
</dbReference>
<dbReference type="InterPro" id="IPR006045">
    <property type="entry name" value="Cupin_1"/>
</dbReference>
<accession>A0AAN9M133</accession>
<dbReference type="Gene3D" id="2.60.120.10">
    <property type="entry name" value="Jelly Rolls"/>
    <property type="match status" value="2"/>
</dbReference>
<dbReference type="InterPro" id="IPR050253">
    <property type="entry name" value="Seed_Storage-Functional"/>
</dbReference>
<evidence type="ECO:0000256" key="1">
    <source>
        <dbReference type="SAM" id="MobiDB-lite"/>
    </source>
</evidence>
<feature type="chain" id="PRO_5042944435" description="Cupin type-1 domain-containing protein" evidence="2">
    <location>
        <begin position="30"/>
        <end position="509"/>
    </location>
</feature>
<reference evidence="4 5" key="1">
    <citation type="submission" date="2024-01" db="EMBL/GenBank/DDBJ databases">
        <title>The genomes of 5 underutilized Papilionoideae crops provide insights into root nodulation and disease resistanc.</title>
        <authorList>
            <person name="Jiang F."/>
        </authorList>
    </citation>
    <scope>NUCLEOTIDE SEQUENCE [LARGE SCALE GENOMIC DNA]</scope>
    <source>
        <strain evidence="4">LVBAO_FW01</strain>
        <tissue evidence="4">Leaves</tissue>
    </source>
</reference>
<keyword evidence="5" id="KW-1185">Reference proteome</keyword>
<dbReference type="Proteomes" id="UP001367508">
    <property type="component" value="Unassembled WGS sequence"/>
</dbReference>
<dbReference type="InterPro" id="IPR011051">
    <property type="entry name" value="RmlC_Cupin_sf"/>
</dbReference>
<keyword evidence="2" id="KW-0732">Signal</keyword>
<gene>
    <name evidence="4" type="ORF">VNO77_16449</name>
</gene>
<feature type="domain" description="Cupin type-1" evidence="3">
    <location>
        <begin position="311"/>
        <end position="466"/>
    </location>
</feature>
<dbReference type="EMBL" id="JAYMYQ010000003">
    <property type="protein sequence ID" value="KAK7345837.1"/>
    <property type="molecule type" value="Genomic_DNA"/>
</dbReference>
<dbReference type="CDD" id="cd02244">
    <property type="entry name" value="cupin_7S_vicilin-like_N"/>
    <property type="match status" value="1"/>
</dbReference>
<feature type="signal peptide" evidence="2">
    <location>
        <begin position="1"/>
        <end position="29"/>
    </location>
</feature>
<dbReference type="InterPro" id="IPR014710">
    <property type="entry name" value="RmlC-like_jellyroll"/>
</dbReference>
<sequence length="509" mass="58615">MGIKSKFSLPIFLILFFLLTLSSHLAVSAEEREETEETDPELETCKHQCQQQRQYSEEDKRICMRKCDEYYDTKHAHEHEHEQEKEEDTHHEHHDHGEKEEDTHHEHHGEKEKENPYVFVGHKHVHTVQTAEAKISVLHKFTHLLRGIQNFRFSSIEIEPHVFMTPRHYDSEIVLVNVKGHAIIGLVKEDETEKYSLESGNMLRIPAGTPVYIVNSDSKTTLSMIMLHIPISTPGDFEEFTGFGKRNPESILEAFSREVLQSAYNTPVRKLEKLFDQQNEGSIFTISAKDVKALSPKKSSWWLWPSGDQLINLFKKDPLFFNRYGSLTQVTSSDKYSGLEGLNLMLTYTIVTKGCMSTILYNSHATKIAVVVDGEGKFEMACPHLSSESYHKVTAELKPGTVFVVPPGHPFVTIASKSHFDLKIISFEVHAEFNKRLTYAGKNNIVSVLDKPAKELAFNYPAEKVDKIFNRKEQFFFPFMEDTEDHESRFPHLKHLFCWEVFLMSLVGS</sequence>